<evidence type="ECO:0000313" key="1">
    <source>
        <dbReference type="EMBL" id="KAG9218364.1"/>
    </source>
</evidence>
<dbReference type="EMBL" id="WQMT02000010">
    <property type="protein sequence ID" value="KAG9218364.1"/>
    <property type="molecule type" value="Genomic_DNA"/>
</dbReference>
<evidence type="ECO:0000313" key="2">
    <source>
        <dbReference type="Proteomes" id="UP000824881"/>
    </source>
</evidence>
<dbReference type="Proteomes" id="UP000824881">
    <property type="component" value="Unassembled WGS sequence"/>
</dbReference>
<organism evidence="1 2">
    <name type="scientific">Pleurotus cornucopiae</name>
    <name type="common">Cornucopia mushroom</name>
    <dbReference type="NCBI Taxonomy" id="5321"/>
    <lineage>
        <taxon>Eukaryota</taxon>
        <taxon>Fungi</taxon>
        <taxon>Dikarya</taxon>
        <taxon>Basidiomycota</taxon>
        <taxon>Agaricomycotina</taxon>
        <taxon>Agaricomycetes</taxon>
        <taxon>Agaricomycetidae</taxon>
        <taxon>Agaricales</taxon>
        <taxon>Pleurotineae</taxon>
        <taxon>Pleurotaceae</taxon>
        <taxon>Pleurotus</taxon>
    </lineage>
</organism>
<name>A0ACB7IKX9_PLECO</name>
<gene>
    <name evidence="1" type="ORF">CCMSSC00406_0007265</name>
</gene>
<reference evidence="1 2" key="1">
    <citation type="journal article" date="2021" name="Appl. Environ. Microbiol.">
        <title>Genetic linkage and physical mapping for an oyster mushroom Pleurotus cornucopiae and QTL analysis for the trait cap color.</title>
        <authorList>
            <person name="Zhang Y."/>
            <person name="Gao W."/>
            <person name="Sonnenberg A."/>
            <person name="Chen Q."/>
            <person name="Zhang J."/>
            <person name="Huang C."/>
        </authorList>
    </citation>
    <scope>NUCLEOTIDE SEQUENCE [LARGE SCALE GENOMIC DNA]</scope>
    <source>
        <strain evidence="1">CCMSSC00406</strain>
    </source>
</reference>
<accession>A0ACB7IKX9</accession>
<keyword evidence="2" id="KW-1185">Reference proteome</keyword>
<protein>
    <submittedName>
        <fullName evidence="1">Uncharacterized protein</fullName>
    </submittedName>
</protein>
<comment type="caution">
    <text evidence="1">The sequence shown here is derived from an EMBL/GenBank/DDBJ whole genome shotgun (WGS) entry which is preliminary data.</text>
</comment>
<sequence>MIIPITLSTSPGAKLPSGLAKISHDEVVLIELQGALEVETTKPGERDGKVVGRLTIDEVTVRCFLTHHTTGLTSKRVLINLDRVTSINAMVSPFDVATLAKPLAVLHRANPPHGASDAMDCDQNLDRSTIDVGQMGAGFENDAETGRTSDNQWEIIAVVKKKILFSNRPMPIVKLRG</sequence>
<proteinExistence type="predicted"/>